<feature type="compositionally biased region" description="Acidic residues" evidence="1">
    <location>
        <begin position="83"/>
        <end position="93"/>
    </location>
</feature>
<keyword evidence="3" id="KW-1185">Reference proteome</keyword>
<dbReference type="AlphaFoldDB" id="A0A9D4JVR0"/>
<protein>
    <submittedName>
        <fullName evidence="2">Uncharacterized protein</fullName>
    </submittedName>
</protein>
<evidence type="ECO:0000256" key="1">
    <source>
        <dbReference type="SAM" id="MobiDB-lite"/>
    </source>
</evidence>
<evidence type="ECO:0000313" key="2">
    <source>
        <dbReference type="EMBL" id="KAH3822097.1"/>
    </source>
</evidence>
<sequence length="109" mass="11412">MAKKGKGRGKKCTNTIEEENAESPPKGATPPPKKIKMWNSIVGDSKTCGATGEGTVTLTGDSVTDAVTDEPNTSSRSKRVIEDSDSVFDDGADNELQGPSQPNNKKASS</sequence>
<dbReference type="Proteomes" id="UP000828390">
    <property type="component" value="Unassembled WGS sequence"/>
</dbReference>
<accession>A0A9D4JVR0</accession>
<feature type="region of interest" description="Disordered" evidence="1">
    <location>
        <begin position="1"/>
        <end position="109"/>
    </location>
</feature>
<gene>
    <name evidence="2" type="ORF">DPMN_123868</name>
</gene>
<evidence type="ECO:0000313" key="3">
    <source>
        <dbReference type="Proteomes" id="UP000828390"/>
    </source>
</evidence>
<comment type="caution">
    <text evidence="2">The sequence shown here is derived from an EMBL/GenBank/DDBJ whole genome shotgun (WGS) entry which is preliminary data.</text>
</comment>
<proteinExistence type="predicted"/>
<name>A0A9D4JVR0_DREPO</name>
<dbReference type="EMBL" id="JAIWYP010000005">
    <property type="protein sequence ID" value="KAH3822097.1"/>
    <property type="molecule type" value="Genomic_DNA"/>
</dbReference>
<feature type="compositionally biased region" description="Polar residues" evidence="1">
    <location>
        <begin position="97"/>
        <end position="109"/>
    </location>
</feature>
<reference evidence="2" key="2">
    <citation type="submission" date="2020-11" db="EMBL/GenBank/DDBJ databases">
        <authorList>
            <person name="McCartney M.A."/>
            <person name="Auch B."/>
            <person name="Kono T."/>
            <person name="Mallez S."/>
            <person name="Becker A."/>
            <person name="Gohl D.M."/>
            <person name="Silverstein K.A.T."/>
            <person name="Koren S."/>
            <person name="Bechman K.B."/>
            <person name="Herman A."/>
            <person name="Abrahante J.E."/>
            <person name="Garbe J."/>
        </authorList>
    </citation>
    <scope>NUCLEOTIDE SEQUENCE</scope>
    <source>
        <strain evidence="2">Duluth1</strain>
        <tissue evidence="2">Whole animal</tissue>
    </source>
</reference>
<reference evidence="2" key="1">
    <citation type="journal article" date="2019" name="bioRxiv">
        <title>The Genome of the Zebra Mussel, Dreissena polymorpha: A Resource for Invasive Species Research.</title>
        <authorList>
            <person name="McCartney M.A."/>
            <person name="Auch B."/>
            <person name="Kono T."/>
            <person name="Mallez S."/>
            <person name="Zhang Y."/>
            <person name="Obille A."/>
            <person name="Becker A."/>
            <person name="Abrahante J.E."/>
            <person name="Garbe J."/>
            <person name="Badalamenti J.P."/>
            <person name="Herman A."/>
            <person name="Mangelson H."/>
            <person name="Liachko I."/>
            <person name="Sullivan S."/>
            <person name="Sone E.D."/>
            <person name="Koren S."/>
            <person name="Silverstein K.A.T."/>
            <person name="Beckman K.B."/>
            <person name="Gohl D.M."/>
        </authorList>
    </citation>
    <scope>NUCLEOTIDE SEQUENCE</scope>
    <source>
        <strain evidence="2">Duluth1</strain>
        <tissue evidence="2">Whole animal</tissue>
    </source>
</reference>
<feature type="compositionally biased region" description="Basic residues" evidence="1">
    <location>
        <begin position="1"/>
        <end position="11"/>
    </location>
</feature>
<organism evidence="2 3">
    <name type="scientific">Dreissena polymorpha</name>
    <name type="common">Zebra mussel</name>
    <name type="synonym">Mytilus polymorpha</name>
    <dbReference type="NCBI Taxonomy" id="45954"/>
    <lineage>
        <taxon>Eukaryota</taxon>
        <taxon>Metazoa</taxon>
        <taxon>Spiralia</taxon>
        <taxon>Lophotrochozoa</taxon>
        <taxon>Mollusca</taxon>
        <taxon>Bivalvia</taxon>
        <taxon>Autobranchia</taxon>
        <taxon>Heteroconchia</taxon>
        <taxon>Euheterodonta</taxon>
        <taxon>Imparidentia</taxon>
        <taxon>Neoheterodontei</taxon>
        <taxon>Myida</taxon>
        <taxon>Dreissenoidea</taxon>
        <taxon>Dreissenidae</taxon>
        <taxon>Dreissena</taxon>
    </lineage>
</organism>